<name>A0AAW6U1N2_9BACT</name>
<dbReference type="SUPFAM" id="SSF54637">
    <property type="entry name" value="Thioesterase/thiol ester dehydrase-isomerase"/>
    <property type="match status" value="1"/>
</dbReference>
<dbReference type="Pfam" id="PF13279">
    <property type="entry name" value="4HBT_2"/>
    <property type="match status" value="1"/>
</dbReference>
<dbReference type="CDD" id="cd00586">
    <property type="entry name" value="4HBT"/>
    <property type="match status" value="1"/>
</dbReference>
<sequence>MQAIYRHRFTVGPEAIDTNGHVNNVVYVQWMQDIAVRHADAAGCTDVTQRIGATWVARSHRIEYLSPAFTGDEIEASTWVASFRKVRSLRRYRFVRTSDNVTLAEGETDWVFVAYATGRPRSIPEPVTAAFELLPDPPHL</sequence>
<dbReference type="EC" id="3.1.2.-" evidence="2"/>
<dbReference type="InterPro" id="IPR050563">
    <property type="entry name" value="4-hydroxybenzoyl-CoA_TE"/>
</dbReference>
<gene>
    <name evidence="2" type="ORF">QJ522_10675</name>
</gene>
<evidence type="ECO:0000313" key="2">
    <source>
        <dbReference type="EMBL" id="MDI6449506.1"/>
    </source>
</evidence>
<dbReference type="PANTHER" id="PTHR31793">
    <property type="entry name" value="4-HYDROXYBENZOYL-COA THIOESTERASE FAMILY MEMBER"/>
    <property type="match status" value="1"/>
</dbReference>
<evidence type="ECO:0000313" key="3">
    <source>
        <dbReference type="Proteomes" id="UP001431776"/>
    </source>
</evidence>
<dbReference type="PANTHER" id="PTHR31793:SF37">
    <property type="entry name" value="ACYL-COA THIOESTER HYDROLASE YBGC"/>
    <property type="match status" value="1"/>
</dbReference>
<keyword evidence="3" id="KW-1185">Reference proteome</keyword>
<protein>
    <submittedName>
        <fullName evidence="2">Thioesterase family protein</fullName>
        <ecNumber evidence="2">3.1.2.-</ecNumber>
    </submittedName>
</protein>
<evidence type="ECO:0000256" key="1">
    <source>
        <dbReference type="ARBA" id="ARBA00022801"/>
    </source>
</evidence>
<dbReference type="Proteomes" id="UP001431776">
    <property type="component" value="Unassembled WGS sequence"/>
</dbReference>
<dbReference type="InterPro" id="IPR029069">
    <property type="entry name" value="HotDog_dom_sf"/>
</dbReference>
<keyword evidence="1 2" id="KW-0378">Hydrolase</keyword>
<accession>A0AAW6U1N2</accession>
<dbReference type="EMBL" id="JASCXX010000011">
    <property type="protein sequence ID" value="MDI6449506.1"/>
    <property type="molecule type" value="Genomic_DNA"/>
</dbReference>
<dbReference type="GO" id="GO:0047617">
    <property type="term" value="F:fatty acyl-CoA hydrolase activity"/>
    <property type="evidence" value="ECO:0007669"/>
    <property type="project" value="TreeGrafter"/>
</dbReference>
<reference evidence="2" key="1">
    <citation type="submission" date="2023-05" db="EMBL/GenBank/DDBJ databases">
        <title>Anaerotaeda fermentans gen. nov., sp. nov., a novel anaerobic planctomycete of the new family within the order Sedimentisphaerales isolated from Taman Peninsula, Russia.</title>
        <authorList>
            <person name="Khomyakova M.A."/>
            <person name="Merkel A.Y."/>
            <person name="Slobodkin A.I."/>
        </authorList>
    </citation>
    <scope>NUCLEOTIDE SEQUENCE</scope>
    <source>
        <strain evidence="2">M17dextr</strain>
    </source>
</reference>
<proteinExistence type="predicted"/>
<comment type="caution">
    <text evidence="2">The sequence shown here is derived from an EMBL/GenBank/DDBJ whole genome shotgun (WGS) entry which is preliminary data.</text>
</comment>
<dbReference type="Gene3D" id="3.10.129.10">
    <property type="entry name" value="Hotdog Thioesterase"/>
    <property type="match status" value="1"/>
</dbReference>
<dbReference type="AlphaFoldDB" id="A0AAW6U1N2"/>
<dbReference type="RefSeq" id="WP_349244915.1">
    <property type="nucleotide sequence ID" value="NZ_JASCXX010000011.1"/>
</dbReference>
<organism evidence="2 3">
    <name type="scientific">Anaerobaca lacustris</name>
    <dbReference type="NCBI Taxonomy" id="3044600"/>
    <lineage>
        <taxon>Bacteria</taxon>
        <taxon>Pseudomonadati</taxon>
        <taxon>Planctomycetota</taxon>
        <taxon>Phycisphaerae</taxon>
        <taxon>Sedimentisphaerales</taxon>
        <taxon>Anaerobacaceae</taxon>
        <taxon>Anaerobaca</taxon>
    </lineage>
</organism>